<dbReference type="GO" id="GO:0000172">
    <property type="term" value="C:ribonuclease MRP complex"/>
    <property type="evidence" value="ECO:0007669"/>
    <property type="project" value="InterPro"/>
</dbReference>
<dbReference type="AlphaFoldDB" id="A0A8H3RYV2"/>
<dbReference type="GO" id="GO:0034965">
    <property type="term" value="P:intronic box C/D snoRNA processing"/>
    <property type="evidence" value="ECO:0007669"/>
    <property type="project" value="TreeGrafter"/>
</dbReference>
<evidence type="ECO:0000256" key="2">
    <source>
        <dbReference type="ARBA" id="ARBA00022694"/>
    </source>
</evidence>
<evidence type="ECO:0000313" key="6">
    <source>
        <dbReference type="Proteomes" id="UP000465221"/>
    </source>
</evidence>
<feature type="non-terminal residue" evidence="5">
    <location>
        <position position="1"/>
    </location>
</feature>
<dbReference type="PANTHER" id="PTHR28256">
    <property type="entry name" value="RIBONUCLEASES P/MRP PROTEIN SUBUNIT POP7"/>
    <property type="match status" value="1"/>
</dbReference>
<comment type="caution">
    <text evidence="5">The sequence shown here is derived from an EMBL/GenBank/DDBJ whole genome shotgun (WGS) entry which is preliminary data.</text>
</comment>
<reference evidence="5 6" key="1">
    <citation type="submission" date="2020-01" db="EMBL/GenBank/DDBJ databases">
        <title>Draft genome sequence of Aspergillus udagawae IFM 46972.</title>
        <authorList>
            <person name="Takahashi H."/>
            <person name="Yaguchi T."/>
        </authorList>
    </citation>
    <scope>NUCLEOTIDE SEQUENCE [LARGE SCALE GENOMIC DNA]</scope>
    <source>
        <strain evidence="5 6">IFM 46972</strain>
    </source>
</reference>
<evidence type="ECO:0000256" key="3">
    <source>
        <dbReference type="ARBA" id="ARBA00023242"/>
    </source>
</evidence>
<feature type="compositionally biased region" description="Basic and acidic residues" evidence="4">
    <location>
        <begin position="201"/>
        <end position="219"/>
    </location>
</feature>
<dbReference type="InterPro" id="IPR014612">
    <property type="entry name" value="Pop7/Rpp20"/>
</dbReference>
<keyword evidence="2" id="KW-0819">tRNA processing</keyword>
<accession>A0A8H3RYV2</accession>
<dbReference type="GO" id="GO:0005655">
    <property type="term" value="C:nucleolar ribonuclease P complex"/>
    <property type="evidence" value="ECO:0007669"/>
    <property type="project" value="InterPro"/>
</dbReference>
<dbReference type="GO" id="GO:0004526">
    <property type="term" value="F:ribonuclease P activity"/>
    <property type="evidence" value="ECO:0007669"/>
    <property type="project" value="TreeGrafter"/>
</dbReference>
<dbReference type="PANTHER" id="PTHR28256:SF1">
    <property type="entry name" value="RIBONUCLEASES P_MRP PROTEIN SUBUNIT POP7"/>
    <property type="match status" value="1"/>
</dbReference>
<evidence type="ECO:0000256" key="1">
    <source>
        <dbReference type="ARBA" id="ARBA00004123"/>
    </source>
</evidence>
<organism evidence="5 6">
    <name type="scientific">Aspergillus udagawae</name>
    <dbReference type="NCBI Taxonomy" id="91492"/>
    <lineage>
        <taxon>Eukaryota</taxon>
        <taxon>Fungi</taxon>
        <taxon>Dikarya</taxon>
        <taxon>Ascomycota</taxon>
        <taxon>Pezizomycotina</taxon>
        <taxon>Eurotiomycetes</taxon>
        <taxon>Eurotiomycetidae</taxon>
        <taxon>Eurotiales</taxon>
        <taxon>Aspergillaceae</taxon>
        <taxon>Aspergillus</taxon>
        <taxon>Aspergillus subgen. Fumigati</taxon>
    </lineage>
</organism>
<dbReference type="InterPro" id="IPR020241">
    <property type="entry name" value="RNase_P/MRP_Pop7_fungi"/>
</dbReference>
<dbReference type="EMBL" id="BLKC01000062">
    <property type="protein sequence ID" value="GFF45502.1"/>
    <property type="molecule type" value="Genomic_DNA"/>
</dbReference>
<proteinExistence type="predicted"/>
<protein>
    <submittedName>
        <fullName evidence="5">Uncharacterized protein</fullName>
    </submittedName>
</protein>
<feature type="region of interest" description="Disordered" evidence="4">
    <location>
        <begin position="1"/>
        <end position="21"/>
    </location>
</feature>
<dbReference type="GO" id="GO:0006364">
    <property type="term" value="P:rRNA processing"/>
    <property type="evidence" value="ECO:0007669"/>
    <property type="project" value="TreeGrafter"/>
</dbReference>
<feature type="region of interest" description="Disordered" evidence="4">
    <location>
        <begin position="201"/>
        <end position="260"/>
    </location>
</feature>
<dbReference type="GO" id="GO:0001682">
    <property type="term" value="P:tRNA 5'-leader removal"/>
    <property type="evidence" value="ECO:0007669"/>
    <property type="project" value="InterPro"/>
</dbReference>
<keyword evidence="3" id="KW-0539">Nucleus</keyword>
<dbReference type="Gene3D" id="3.30.110.20">
    <property type="entry name" value="Alba-like domain"/>
    <property type="match status" value="1"/>
</dbReference>
<evidence type="ECO:0000313" key="5">
    <source>
        <dbReference type="EMBL" id="GFF45502.1"/>
    </source>
</evidence>
<dbReference type="GO" id="GO:0000294">
    <property type="term" value="P:nuclear-transcribed mRNA catabolic process, RNase MRP-dependent"/>
    <property type="evidence" value="ECO:0007669"/>
    <property type="project" value="TreeGrafter"/>
</dbReference>
<sequence length="273" mass="30481">SIIRSISPVAHNKKIRSNNTNTGQITRLLRSTNMAKQPLAKDLQFEKKNKDMLKLPKYARVQKRPIPHAPVASPYAGASVPKIVYVSTKSPFMSAVKRVQKLLRQAEKRATAAVNLSSSKRTDRQKLAEVARGQEQLSKEEVFVKATGRAIEKALSVGRWFEERGNEYAVRVKTGSVLVVDDIEEDEEAKRKAVEEAERVLLQEQAQEKKDGEKDDGQRAPDQSVDTPAQPVSKSETKKRKRAANALASASGEELPETRTRWVNMVEIAVTLK</sequence>
<evidence type="ECO:0000256" key="4">
    <source>
        <dbReference type="SAM" id="MobiDB-lite"/>
    </source>
</evidence>
<feature type="compositionally biased region" description="Polar residues" evidence="4">
    <location>
        <begin position="224"/>
        <end position="234"/>
    </location>
</feature>
<dbReference type="Pfam" id="PF12328">
    <property type="entry name" value="Rpp20"/>
    <property type="match status" value="1"/>
</dbReference>
<comment type="subcellular location">
    <subcellularLocation>
        <location evidence="1">Nucleus</location>
    </subcellularLocation>
</comment>
<dbReference type="GO" id="GO:0003723">
    <property type="term" value="F:RNA binding"/>
    <property type="evidence" value="ECO:0007669"/>
    <property type="project" value="TreeGrafter"/>
</dbReference>
<dbReference type="Proteomes" id="UP000465221">
    <property type="component" value="Unassembled WGS sequence"/>
</dbReference>
<dbReference type="SUPFAM" id="SSF82704">
    <property type="entry name" value="AlbA-like"/>
    <property type="match status" value="1"/>
</dbReference>
<gene>
    <name evidence="5" type="ORF">IFM46972_07809</name>
</gene>
<dbReference type="InterPro" id="IPR036882">
    <property type="entry name" value="Alba-like_dom_sf"/>
</dbReference>
<name>A0A8H3RYV2_9EURO</name>
<dbReference type="GO" id="GO:0000171">
    <property type="term" value="F:ribonuclease MRP activity"/>
    <property type="evidence" value="ECO:0007669"/>
    <property type="project" value="TreeGrafter"/>
</dbReference>